<organism evidence="11 12">
    <name type="scientific">Enterococcus ratti</name>
    <dbReference type="NCBI Taxonomy" id="150033"/>
    <lineage>
        <taxon>Bacteria</taxon>
        <taxon>Bacillati</taxon>
        <taxon>Bacillota</taxon>
        <taxon>Bacilli</taxon>
        <taxon>Lactobacillales</taxon>
        <taxon>Enterococcaceae</taxon>
        <taxon>Enterococcus</taxon>
    </lineage>
</organism>
<keyword evidence="4 9" id="KW-0812">Transmembrane</keyword>
<keyword evidence="2 9" id="KW-0813">Transport</keyword>
<dbReference type="Gene3D" id="1.10.3720.10">
    <property type="entry name" value="MetI-like"/>
    <property type="match status" value="1"/>
</dbReference>
<feature type="transmembrane region" description="Helical" evidence="9">
    <location>
        <begin position="133"/>
        <end position="160"/>
    </location>
</feature>
<feature type="transmembrane region" description="Helical" evidence="9">
    <location>
        <begin position="12"/>
        <end position="33"/>
    </location>
</feature>
<dbReference type="AlphaFoldDB" id="A0A1L8WI54"/>
<dbReference type="GO" id="GO:0031460">
    <property type="term" value="P:glycine betaine transport"/>
    <property type="evidence" value="ECO:0007669"/>
    <property type="project" value="TreeGrafter"/>
</dbReference>
<feature type="transmembrane region" description="Helical" evidence="9">
    <location>
        <begin position="290"/>
        <end position="308"/>
    </location>
</feature>
<feature type="transmembrane region" description="Helical" evidence="9">
    <location>
        <begin position="39"/>
        <end position="59"/>
    </location>
</feature>
<comment type="similarity">
    <text evidence="9">Belongs to the binding-protein-dependent transport system permease family.</text>
</comment>
<feature type="transmembrane region" description="Helical" evidence="9">
    <location>
        <begin position="66"/>
        <end position="84"/>
    </location>
</feature>
<proteinExistence type="inferred from homology"/>
<evidence type="ECO:0000256" key="3">
    <source>
        <dbReference type="ARBA" id="ARBA00022475"/>
    </source>
</evidence>
<reference evidence="11 12" key="1">
    <citation type="submission" date="2014-12" db="EMBL/GenBank/DDBJ databases">
        <title>Draft genome sequences of 29 type strains of Enterococci.</title>
        <authorList>
            <person name="Zhong Z."/>
            <person name="Sun Z."/>
            <person name="Liu W."/>
            <person name="Zhang W."/>
            <person name="Zhang H."/>
        </authorList>
    </citation>
    <scope>NUCLEOTIDE SEQUENCE [LARGE SCALE GENOMIC DNA]</scope>
    <source>
        <strain evidence="11 12">DSM 15687</strain>
    </source>
</reference>
<dbReference type="CDD" id="cd13639">
    <property type="entry name" value="PBP2_OpuAC_like"/>
    <property type="match status" value="1"/>
</dbReference>
<dbReference type="GO" id="GO:0043190">
    <property type="term" value="C:ATP-binding cassette (ABC) transporter complex"/>
    <property type="evidence" value="ECO:0007669"/>
    <property type="project" value="InterPro"/>
</dbReference>
<dbReference type="PROSITE" id="PS50928">
    <property type="entry name" value="ABC_TM1"/>
    <property type="match status" value="1"/>
</dbReference>
<accession>A0A1L8WI54</accession>
<dbReference type="SUPFAM" id="SSF161098">
    <property type="entry name" value="MetI-like"/>
    <property type="match status" value="1"/>
</dbReference>
<comment type="similarity">
    <text evidence="8">In the N-terminal section; belongs to the binding-protein-dependent transport system permease family.</text>
</comment>
<evidence type="ECO:0000256" key="1">
    <source>
        <dbReference type="ARBA" id="ARBA00004141"/>
    </source>
</evidence>
<dbReference type="EMBL" id="JXLB01000013">
    <property type="protein sequence ID" value="OJG80706.1"/>
    <property type="molecule type" value="Genomic_DNA"/>
</dbReference>
<feature type="transmembrane region" description="Helical" evidence="9">
    <location>
        <begin position="244"/>
        <end position="261"/>
    </location>
</feature>
<evidence type="ECO:0000313" key="12">
    <source>
        <dbReference type="Proteomes" id="UP000182152"/>
    </source>
</evidence>
<dbReference type="InterPro" id="IPR035906">
    <property type="entry name" value="MetI-like_sf"/>
</dbReference>
<comment type="similarity">
    <text evidence="7">In the C-terminal section; belongs to the OsmX family.</text>
</comment>
<gene>
    <name evidence="11" type="ORF">RV14_GL000448</name>
</gene>
<dbReference type="GO" id="GO:0015226">
    <property type="term" value="F:carnitine transmembrane transporter activity"/>
    <property type="evidence" value="ECO:0007669"/>
    <property type="project" value="TreeGrafter"/>
</dbReference>
<evidence type="ECO:0000256" key="4">
    <source>
        <dbReference type="ARBA" id="ARBA00022692"/>
    </source>
</evidence>
<dbReference type="Proteomes" id="UP000182152">
    <property type="component" value="Unassembled WGS sequence"/>
</dbReference>
<keyword evidence="5 9" id="KW-1133">Transmembrane helix</keyword>
<dbReference type="InterPro" id="IPR000515">
    <property type="entry name" value="MetI-like"/>
</dbReference>
<evidence type="ECO:0000256" key="6">
    <source>
        <dbReference type="ARBA" id="ARBA00023136"/>
    </source>
</evidence>
<evidence type="ECO:0000256" key="5">
    <source>
        <dbReference type="ARBA" id="ARBA00022989"/>
    </source>
</evidence>
<dbReference type="FunFam" id="1.10.3720.10:FF:000001">
    <property type="entry name" value="Glycine betaine ABC transporter, permease"/>
    <property type="match status" value="1"/>
</dbReference>
<dbReference type="Gene3D" id="3.40.190.10">
    <property type="entry name" value="Periplasmic binding protein-like II"/>
    <property type="match status" value="1"/>
</dbReference>
<evidence type="ECO:0000256" key="7">
    <source>
        <dbReference type="ARBA" id="ARBA00035642"/>
    </source>
</evidence>
<comment type="caution">
    <text evidence="11">The sequence shown here is derived from an EMBL/GenBank/DDBJ whole genome shotgun (WGS) entry which is preliminary data.</text>
</comment>
<name>A0A1L8WI54_9ENTE</name>
<feature type="transmembrane region" description="Helical" evidence="9">
    <location>
        <begin position="214"/>
        <end position="232"/>
    </location>
</feature>
<dbReference type="Pfam" id="PF00528">
    <property type="entry name" value="BPD_transp_1"/>
    <property type="match status" value="1"/>
</dbReference>
<evidence type="ECO:0000256" key="2">
    <source>
        <dbReference type="ARBA" id="ARBA00022448"/>
    </source>
</evidence>
<keyword evidence="12" id="KW-1185">Reference proteome</keyword>
<evidence type="ECO:0000313" key="11">
    <source>
        <dbReference type="EMBL" id="OJG80706.1"/>
    </source>
</evidence>
<dbReference type="PANTHER" id="PTHR47737:SF1">
    <property type="entry name" value="GLYCINE BETAINE_PROLINE BETAINE TRANSPORT SYSTEM PERMEASE PROTEIN PROW"/>
    <property type="match status" value="1"/>
</dbReference>
<evidence type="ECO:0000256" key="9">
    <source>
        <dbReference type="RuleBase" id="RU363032"/>
    </source>
</evidence>
<evidence type="ECO:0000259" key="10">
    <source>
        <dbReference type="PROSITE" id="PS50928"/>
    </source>
</evidence>
<keyword evidence="3" id="KW-1003">Cell membrane</keyword>
<dbReference type="CDD" id="cd06261">
    <property type="entry name" value="TM_PBP2"/>
    <property type="match status" value="1"/>
</dbReference>
<feature type="transmembrane region" description="Helical" evidence="9">
    <location>
        <begin position="90"/>
        <end position="112"/>
    </location>
</feature>
<dbReference type="Gene3D" id="3.40.190.100">
    <property type="entry name" value="Glycine betaine-binding periplasmic protein, domain 2"/>
    <property type="match status" value="1"/>
</dbReference>
<sequence length="567" mass="62067">MPVADWVEKMTEWFTATFAGVFSFLQTIGQAIMSGITNLLLVIPAPLFILLFTVVAFFISKKRLGLALFTLIGLSFIYNQGLWADLMNTVTLVLLSSVVSIVIGVPLGILMAKSSKAQSVIKPILDFMQTMPGFVYLIPAVAFFGIGMVPGVFASVIFALPPTVRFTNLGIRQVPKELVEASDSFGSTSWQKLFKLELPLAKGTIMAGINQTTMLSLSMVVIASMIGAPGLGRGVLSALQRAQVGNGFVNGVALVILAIIIDRFTQHLNQPTHKKGIERIKQKNKKHQRIFVGAVIVVILVAAGLGSLSSSKETKKINLSYVEWDTEVASTNVVAEVLKGMGYDVTITPLDNSIMWESVSKGESDGMISAWLPKTHGSQYAQYKDQVEDLGANLMGAKVGLAVPNYMNIHSIEELSDQAGKKIIGIEPGAGVVTAAENTIKQYDNLKDWTVETSSSGAMTVALGQAIKKQDSIVVTGWTPHWMFAKYKLKYLADPKKTMGHAEEIHTVVRKGLKEEQSEAYKVLDKFHWSEKDMEQVMLEINNGKDPQHAAQDWIKENQKTVNSWKE</sequence>
<dbReference type="PANTHER" id="PTHR47737">
    <property type="entry name" value="GLYCINE BETAINE/PROLINE BETAINE TRANSPORT SYSTEM PERMEASE PROTEIN PROW"/>
    <property type="match status" value="1"/>
</dbReference>
<protein>
    <submittedName>
        <fullName evidence="11">Glycine betaine ABC transporter substrate-binding protein</fullName>
    </submittedName>
</protein>
<dbReference type="Pfam" id="PF04069">
    <property type="entry name" value="OpuAC"/>
    <property type="match status" value="1"/>
</dbReference>
<feature type="domain" description="ABC transmembrane type-1" evidence="10">
    <location>
        <begin position="86"/>
        <end position="265"/>
    </location>
</feature>
<dbReference type="STRING" id="150033.RV14_GL000448"/>
<evidence type="ECO:0000256" key="8">
    <source>
        <dbReference type="ARBA" id="ARBA00035652"/>
    </source>
</evidence>
<comment type="subcellular location">
    <subcellularLocation>
        <location evidence="9">Cell membrane</location>
        <topology evidence="9">Multi-pass membrane protein</topology>
    </subcellularLocation>
    <subcellularLocation>
        <location evidence="1">Membrane</location>
        <topology evidence="1">Multi-pass membrane protein</topology>
    </subcellularLocation>
</comment>
<dbReference type="SUPFAM" id="SSF53850">
    <property type="entry name" value="Periplasmic binding protein-like II"/>
    <property type="match status" value="1"/>
</dbReference>
<dbReference type="GO" id="GO:0005275">
    <property type="term" value="F:amine transmembrane transporter activity"/>
    <property type="evidence" value="ECO:0007669"/>
    <property type="project" value="TreeGrafter"/>
</dbReference>
<keyword evidence="6 9" id="KW-0472">Membrane</keyword>
<dbReference type="InterPro" id="IPR007210">
    <property type="entry name" value="ABC_Gly_betaine_transp_sub-bd"/>
</dbReference>
<dbReference type="GO" id="GO:0015871">
    <property type="term" value="P:choline transport"/>
    <property type="evidence" value="ECO:0007669"/>
    <property type="project" value="TreeGrafter"/>
</dbReference>